<comment type="pathway">
    <text evidence="1 9">Amino-acid biosynthesis; L-phenylalanine biosynthesis; phenylpyruvate from prephenate: step 1/1.</text>
</comment>
<dbReference type="CDD" id="cd04905">
    <property type="entry name" value="ACT_CM-PDT"/>
    <property type="match status" value="1"/>
</dbReference>
<evidence type="ECO:0000256" key="8">
    <source>
        <dbReference type="ARBA" id="ARBA00047848"/>
    </source>
</evidence>
<dbReference type="Gene3D" id="3.40.190.10">
    <property type="entry name" value="Periplasmic binding protein-like II"/>
    <property type="match status" value="2"/>
</dbReference>
<evidence type="ECO:0000256" key="4">
    <source>
        <dbReference type="ARBA" id="ARBA00022605"/>
    </source>
</evidence>
<comment type="caution">
    <text evidence="13">The sequence shown here is derived from an EMBL/GenBank/DDBJ whole genome shotgun (WGS) entry which is preliminary data.</text>
</comment>
<dbReference type="PROSITE" id="PS51671">
    <property type="entry name" value="ACT"/>
    <property type="match status" value="1"/>
</dbReference>
<dbReference type="SUPFAM" id="SSF53850">
    <property type="entry name" value="Periplasmic binding protein-like II"/>
    <property type="match status" value="1"/>
</dbReference>
<dbReference type="PANTHER" id="PTHR21022:SF19">
    <property type="entry name" value="PREPHENATE DEHYDRATASE-RELATED"/>
    <property type="match status" value="1"/>
</dbReference>
<evidence type="ECO:0000256" key="3">
    <source>
        <dbReference type="ARBA" id="ARBA00021872"/>
    </source>
</evidence>
<dbReference type="PROSITE" id="PS51171">
    <property type="entry name" value="PREPHENATE_DEHYDR_3"/>
    <property type="match status" value="1"/>
</dbReference>
<accession>A0ABQ6HU62</accession>
<dbReference type="InterPro" id="IPR001086">
    <property type="entry name" value="Preph_deHydtase"/>
</dbReference>
<name>A0ABQ6HU62_9MICO</name>
<feature type="domain" description="ACT" evidence="12">
    <location>
        <begin position="227"/>
        <end position="304"/>
    </location>
</feature>
<gene>
    <name evidence="9 13" type="primary">pheA</name>
    <name evidence="13" type="ORF">GCM10025862_32540</name>
</gene>
<dbReference type="Pfam" id="PF00800">
    <property type="entry name" value="PDT"/>
    <property type="match status" value="1"/>
</dbReference>
<dbReference type="InterPro" id="IPR045865">
    <property type="entry name" value="ACT-like_dom_sf"/>
</dbReference>
<comment type="catalytic activity">
    <reaction evidence="8 9">
        <text>prephenate + H(+) = 3-phenylpyruvate + CO2 + H2O</text>
        <dbReference type="Rhea" id="RHEA:21648"/>
        <dbReference type="ChEBI" id="CHEBI:15377"/>
        <dbReference type="ChEBI" id="CHEBI:15378"/>
        <dbReference type="ChEBI" id="CHEBI:16526"/>
        <dbReference type="ChEBI" id="CHEBI:18005"/>
        <dbReference type="ChEBI" id="CHEBI:29934"/>
        <dbReference type="EC" id="4.2.1.51"/>
    </reaction>
</comment>
<dbReference type="InterPro" id="IPR008242">
    <property type="entry name" value="Chor_mutase/pphenate_deHydtase"/>
</dbReference>
<evidence type="ECO:0000256" key="7">
    <source>
        <dbReference type="ARBA" id="ARBA00023239"/>
    </source>
</evidence>
<evidence type="ECO:0000256" key="6">
    <source>
        <dbReference type="ARBA" id="ARBA00023222"/>
    </source>
</evidence>
<dbReference type="Gene3D" id="3.30.70.260">
    <property type="match status" value="1"/>
</dbReference>
<dbReference type="PROSITE" id="PS00858">
    <property type="entry name" value="PREPHENATE_DEHYDR_2"/>
    <property type="match status" value="1"/>
</dbReference>
<reference evidence="14" key="1">
    <citation type="journal article" date="2019" name="Int. J. Syst. Evol. Microbiol.">
        <title>The Global Catalogue of Microorganisms (GCM) 10K type strain sequencing project: providing services to taxonomists for standard genome sequencing and annotation.</title>
        <authorList>
            <consortium name="The Broad Institute Genomics Platform"/>
            <consortium name="The Broad Institute Genome Sequencing Center for Infectious Disease"/>
            <person name="Wu L."/>
            <person name="Ma J."/>
        </authorList>
    </citation>
    <scope>NUCLEOTIDE SEQUENCE [LARGE SCALE GENOMIC DNA]</scope>
    <source>
        <strain evidence="14">NBRC 105830</strain>
    </source>
</reference>
<dbReference type="EC" id="4.2.1.51" evidence="2 9"/>
<keyword evidence="14" id="KW-1185">Reference proteome</keyword>
<dbReference type="EMBL" id="BSUJ01000001">
    <property type="protein sequence ID" value="GMA21233.1"/>
    <property type="molecule type" value="Genomic_DNA"/>
</dbReference>
<sequence length="339" mass="34903">MRYAYFGPAGTFTEQALLSWLATNQVDGERVPIATVDGALAALRAGTVDRAVVPIENSVEGGVPSTLDALSAGDPLEVVGEVLVPITFVLAAAAGVTLADITAVGTHSHAWAQVRGWMSANLPDALYVPTLSTASAAEGLSVGRDAGGSVSGSGGSGSGGSRSGGSADVPETASYQAAVCAPVAATTHGLEVLATGIGDNAGAVTRFVVVARPGAIPHPTGADKTTVVLYQREDRAGALLEMLEQLAARGINMTRLESRPTGAGMGSYCFSLDFEGHVLDERVGETLTGLHRICADVRFLGSYPRADRTAATIDDLATDDAFLEARSWLRSLRHREGLT</sequence>
<keyword evidence="5 9" id="KW-0057">Aromatic amino acid biosynthesis</keyword>
<proteinExistence type="predicted"/>
<protein>
    <recommendedName>
        <fullName evidence="3 9">Prephenate dehydratase</fullName>
        <shortName evidence="9">PDT</shortName>
        <ecNumber evidence="2 9">4.2.1.51</ecNumber>
    </recommendedName>
</protein>
<feature type="region of interest" description="Disordered" evidence="10">
    <location>
        <begin position="145"/>
        <end position="169"/>
    </location>
</feature>
<evidence type="ECO:0000313" key="13">
    <source>
        <dbReference type="EMBL" id="GMA21233.1"/>
    </source>
</evidence>
<evidence type="ECO:0000259" key="12">
    <source>
        <dbReference type="PROSITE" id="PS51671"/>
    </source>
</evidence>
<evidence type="ECO:0000313" key="14">
    <source>
        <dbReference type="Proteomes" id="UP001157109"/>
    </source>
</evidence>
<dbReference type="PIRSF" id="PIRSF001500">
    <property type="entry name" value="Chor_mut_pdt_Ppr"/>
    <property type="match status" value="1"/>
</dbReference>
<feature type="compositionally biased region" description="Gly residues" evidence="10">
    <location>
        <begin position="145"/>
        <end position="163"/>
    </location>
</feature>
<dbReference type="CDD" id="cd13632">
    <property type="entry name" value="PBP2_Aa-PDT_like"/>
    <property type="match status" value="1"/>
</dbReference>
<evidence type="ECO:0000256" key="2">
    <source>
        <dbReference type="ARBA" id="ARBA00013147"/>
    </source>
</evidence>
<evidence type="ECO:0000256" key="1">
    <source>
        <dbReference type="ARBA" id="ARBA00004741"/>
    </source>
</evidence>
<dbReference type="InterPro" id="IPR018528">
    <property type="entry name" value="Preph_deHydtase_CS"/>
</dbReference>
<keyword evidence="4 9" id="KW-0028">Amino-acid biosynthesis</keyword>
<organism evidence="13 14">
    <name type="scientific">Arsenicicoccus piscis</name>
    <dbReference type="NCBI Taxonomy" id="673954"/>
    <lineage>
        <taxon>Bacteria</taxon>
        <taxon>Bacillati</taxon>
        <taxon>Actinomycetota</taxon>
        <taxon>Actinomycetes</taxon>
        <taxon>Micrococcales</taxon>
        <taxon>Intrasporangiaceae</taxon>
        <taxon>Arsenicicoccus</taxon>
    </lineage>
</organism>
<dbReference type="PANTHER" id="PTHR21022">
    <property type="entry name" value="PREPHENATE DEHYDRATASE P PROTEIN"/>
    <property type="match status" value="1"/>
</dbReference>
<keyword evidence="6 9" id="KW-0584">Phenylalanine biosynthesis</keyword>
<evidence type="ECO:0000256" key="9">
    <source>
        <dbReference type="RuleBase" id="RU361254"/>
    </source>
</evidence>
<dbReference type="InterPro" id="IPR002912">
    <property type="entry name" value="ACT_dom"/>
</dbReference>
<dbReference type="Proteomes" id="UP001157109">
    <property type="component" value="Unassembled WGS sequence"/>
</dbReference>
<keyword evidence="7 9" id="KW-0456">Lyase</keyword>
<dbReference type="SUPFAM" id="SSF55021">
    <property type="entry name" value="ACT-like"/>
    <property type="match status" value="1"/>
</dbReference>
<evidence type="ECO:0000256" key="5">
    <source>
        <dbReference type="ARBA" id="ARBA00023141"/>
    </source>
</evidence>
<evidence type="ECO:0000256" key="10">
    <source>
        <dbReference type="SAM" id="MobiDB-lite"/>
    </source>
</evidence>
<evidence type="ECO:0000259" key="11">
    <source>
        <dbReference type="PROSITE" id="PS51171"/>
    </source>
</evidence>
<feature type="domain" description="Prephenate dehydratase" evidence="11">
    <location>
        <begin position="2"/>
        <end position="212"/>
    </location>
</feature>